<feature type="compositionally biased region" description="Polar residues" evidence="1">
    <location>
        <begin position="17"/>
        <end position="26"/>
    </location>
</feature>
<name>A0A182SXJ4_9DIPT</name>
<organism evidence="2 3">
    <name type="scientific">Anopheles maculatus</name>
    <dbReference type="NCBI Taxonomy" id="74869"/>
    <lineage>
        <taxon>Eukaryota</taxon>
        <taxon>Metazoa</taxon>
        <taxon>Ecdysozoa</taxon>
        <taxon>Arthropoda</taxon>
        <taxon>Hexapoda</taxon>
        <taxon>Insecta</taxon>
        <taxon>Pterygota</taxon>
        <taxon>Neoptera</taxon>
        <taxon>Endopterygota</taxon>
        <taxon>Diptera</taxon>
        <taxon>Nematocera</taxon>
        <taxon>Culicoidea</taxon>
        <taxon>Culicidae</taxon>
        <taxon>Anophelinae</taxon>
        <taxon>Anopheles</taxon>
        <taxon>Anopheles maculatus group</taxon>
    </lineage>
</organism>
<feature type="compositionally biased region" description="Basic and acidic residues" evidence="1">
    <location>
        <begin position="68"/>
        <end position="78"/>
    </location>
</feature>
<protein>
    <submittedName>
        <fullName evidence="2">Uncharacterized protein</fullName>
    </submittedName>
</protein>
<feature type="compositionally biased region" description="Polar residues" evidence="1">
    <location>
        <begin position="56"/>
        <end position="67"/>
    </location>
</feature>
<evidence type="ECO:0000313" key="3">
    <source>
        <dbReference type="Proteomes" id="UP000075901"/>
    </source>
</evidence>
<dbReference type="AlphaFoldDB" id="A0A182SXJ4"/>
<evidence type="ECO:0000313" key="2">
    <source>
        <dbReference type="EnsemblMetazoa" id="AMAM015441-PA"/>
    </source>
</evidence>
<feature type="region of interest" description="Disordered" evidence="1">
    <location>
        <begin position="1"/>
        <end position="96"/>
    </location>
</feature>
<dbReference type="EnsemblMetazoa" id="AMAM015441-RA">
    <property type="protein sequence ID" value="AMAM015441-PA"/>
    <property type="gene ID" value="AMAM015441"/>
</dbReference>
<proteinExistence type="predicted"/>
<reference evidence="3" key="1">
    <citation type="submission" date="2013-09" db="EMBL/GenBank/DDBJ databases">
        <title>The Genome Sequence of Anopheles maculatus species B.</title>
        <authorList>
            <consortium name="The Broad Institute Genomics Platform"/>
            <person name="Neafsey D.E."/>
            <person name="Besansky N."/>
            <person name="Howell P."/>
            <person name="Walton C."/>
            <person name="Young S.K."/>
            <person name="Zeng Q."/>
            <person name="Gargeya S."/>
            <person name="Fitzgerald M."/>
            <person name="Haas B."/>
            <person name="Abouelleil A."/>
            <person name="Allen A.W."/>
            <person name="Alvarado L."/>
            <person name="Arachchi H.M."/>
            <person name="Berlin A.M."/>
            <person name="Chapman S.B."/>
            <person name="Gainer-Dewar J."/>
            <person name="Goldberg J."/>
            <person name="Griggs A."/>
            <person name="Gujja S."/>
            <person name="Hansen M."/>
            <person name="Howarth C."/>
            <person name="Imamovic A."/>
            <person name="Ireland A."/>
            <person name="Larimer J."/>
            <person name="McCowan C."/>
            <person name="Murphy C."/>
            <person name="Pearson M."/>
            <person name="Poon T.W."/>
            <person name="Priest M."/>
            <person name="Roberts A."/>
            <person name="Saif S."/>
            <person name="Shea T."/>
            <person name="Sisk P."/>
            <person name="Sykes S."/>
            <person name="Wortman J."/>
            <person name="Nusbaum C."/>
            <person name="Birren B."/>
        </authorList>
    </citation>
    <scope>NUCLEOTIDE SEQUENCE [LARGE SCALE GENOMIC DNA]</scope>
    <source>
        <strain evidence="3">maculatus3</strain>
    </source>
</reference>
<dbReference type="Proteomes" id="UP000075901">
    <property type="component" value="Unassembled WGS sequence"/>
</dbReference>
<evidence type="ECO:0000256" key="1">
    <source>
        <dbReference type="SAM" id="MobiDB-lite"/>
    </source>
</evidence>
<reference evidence="2" key="2">
    <citation type="submission" date="2020-05" db="UniProtKB">
        <authorList>
            <consortium name="EnsemblMetazoa"/>
        </authorList>
    </citation>
    <scope>IDENTIFICATION</scope>
    <source>
        <strain evidence="2">maculatus3</strain>
    </source>
</reference>
<feature type="region of interest" description="Disordered" evidence="1">
    <location>
        <begin position="112"/>
        <end position="143"/>
    </location>
</feature>
<dbReference type="VEuPathDB" id="VectorBase:AMAM015441"/>
<keyword evidence="3" id="KW-1185">Reference proteome</keyword>
<feature type="compositionally biased region" description="Basic residues" evidence="1">
    <location>
        <begin position="134"/>
        <end position="143"/>
    </location>
</feature>
<sequence length="143" mass="16220">MKTLDKERRRKRHMEKSNGTHTSTGQTGYGADQSKATNVSRKQQQQQQQHHHSSSPPSVTGSSYGNDNNDKIKREKCENSSSNIQTEIRTDDFVKSDPENMILNGRAALCAGRNDMSSEDETNEQEDHQDGGRMQHHHRFAKP</sequence>
<accession>A0A182SXJ4</accession>